<name>A0A841H7D4_9BACT</name>
<dbReference type="InterPro" id="IPR036866">
    <property type="entry name" value="RibonucZ/Hydroxyglut_hydro"/>
</dbReference>
<sequence length="498" mass="53556">MMRTLLAVFCLALGASRAAAQAPAPCTPPRADEPTPAQVLDRARAAIGSPGTADSVLHFRGASATLMNYQSDRSYAPFFSAFDTGETWYDPASGVERTTSSTWFPGSGPIPPRTVLAAPTASFGARDTAVVPAAMQHGGIRQTRLLNPWAVLRDWSAAPDVASGGSCTYRDFPRRVLTRRGPFGEQRLYVDPRSGYPVALVENEPHYLWGTSRAEYVWSNWAPVGGGVYPLTAFRMVDGETEISRTVGELGMAPRAGAPRLSVPAVPDMTPRHWTEAAEAMPTDTVRAGDAAFLLASRAYTEGAVLAGDTIYLLDATLGERRARSDSAWLGRLFPGRHPVAVVVTDLAWPHVAGVRYWTAHDATIISHRTSEAFLRRVADRRWTEAPDERERRRGSSPFRFRAVDDSASLGGGRVRLYAINGPSSEGALMAWVPSAGLLWAGDYVQTVSERSAYGAEVLAAARRAGIRPARVAAQHLALTPWAALEQANSPVPPAAGP</sequence>
<keyword evidence="3" id="KW-1185">Reference proteome</keyword>
<comment type="caution">
    <text evidence="2">The sequence shown here is derived from an EMBL/GenBank/DDBJ whole genome shotgun (WGS) entry which is preliminary data.</text>
</comment>
<evidence type="ECO:0000313" key="3">
    <source>
        <dbReference type="Proteomes" id="UP000582837"/>
    </source>
</evidence>
<dbReference type="AlphaFoldDB" id="A0A841H7D4"/>
<dbReference type="EMBL" id="JACHIA010000031">
    <property type="protein sequence ID" value="MBB6073853.1"/>
    <property type="molecule type" value="Genomic_DNA"/>
</dbReference>
<evidence type="ECO:0008006" key="4">
    <source>
        <dbReference type="Google" id="ProtNLM"/>
    </source>
</evidence>
<evidence type="ECO:0000313" key="2">
    <source>
        <dbReference type="EMBL" id="MBB6073853.1"/>
    </source>
</evidence>
<dbReference type="SUPFAM" id="SSF56281">
    <property type="entry name" value="Metallo-hydrolase/oxidoreductase"/>
    <property type="match status" value="1"/>
</dbReference>
<keyword evidence="1" id="KW-0732">Signal</keyword>
<feature type="signal peptide" evidence="1">
    <location>
        <begin position="1"/>
        <end position="20"/>
    </location>
</feature>
<proteinExistence type="predicted"/>
<dbReference type="Gene3D" id="3.60.15.10">
    <property type="entry name" value="Ribonuclease Z/Hydroxyacylglutathione hydrolase-like"/>
    <property type="match status" value="1"/>
</dbReference>
<accession>A0A841H7D4</accession>
<evidence type="ECO:0000256" key="1">
    <source>
        <dbReference type="SAM" id="SignalP"/>
    </source>
</evidence>
<gene>
    <name evidence="2" type="ORF">HNQ61_005531</name>
</gene>
<reference evidence="2 3" key="1">
    <citation type="submission" date="2020-08" db="EMBL/GenBank/DDBJ databases">
        <title>Genomic Encyclopedia of Type Strains, Phase IV (KMG-IV): sequencing the most valuable type-strain genomes for metagenomic binning, comparative biology and taxonomic classification.</title>
        <authorList>
            <person name="Goeker M."/>
        </authorList>
    </citation>
    <scope>NUCLEOTIDE SEQUENCE [LARGE SCALE GENOMIC DNA]</scope>
    <source>
        <strain evidence="2 3">DSM 29007</strain>
    </source>
</reference>
<dbReference type="Proteomes" id="UP000582837">
    <property type="component" value="Unassembled WGS sequence"/>
</dbReference>
<organism evidence="2 3">
    <name type="scientific">Longimicrobium terrae</name>
    <dbReference type="NCBI Taxonomy" id="1639882"/>
    <lineage>
        <taxon>Bacteria</taxon>
        <taxon>Pseudomonadati</taxon>
        <taxon>Gemmatimonadota</taxon>
        <taxon>Longimicrobiia</taxon>
        <taxon>Longimicrobiales</taxon>
        <taxon>Longimicrobiaceae</taxon>
        <taxon>Longimicrobium</taxon>
    </lineage>
</organism>
<protein>
    <recommendedName>
        <fullName evidence="4">Metallo-beta-lactamase domain-containing protein</fullName>
    </recommendedName>
</protein>
<feature type="chain" id="PRO_5032486316" description="Metallo-beta-lactamase domain-containing protein" evidence="1">
    <location>
        <begin position="21"/>
        <end position="498"/>
    </location>
</feature>
<dbReference type="RefSeq" id="WP_170039005.1">
    <property type="nucleotide sequence ID" value="NZ_JABDTL010000002.1"/>
</dbReference>